<dbReference type="InterPro" id="IPR023397">
    <property type="entry name" value="SAM-dep_MeTrfase_MraW_recog"/>
</dbReference>
<proteinExistence type="inferred from homology"/>
<comment type="similarity">
    <text evidence="1 6">Belongs to the methyltransferase superfamily. RsmH family.</text>
</comment>
<evidence type="ECO:0000256" key="3">
    <source>
        <dbReference type="ARBA" id="ARBA00022603"/>
    </source>
</evidence>
<comment type="subcellular location">
    <subcellularLocation>
        <location evidence="6">Cytoplasm</location>
    </subcellularLocation>
</comment>
<feature type="compositionally biased region" description="Low complexity" evidence="7">
    <location>
        <begin position="318"/>
        <end position="329"/>
    </location>
</feature>
<feature type="binding site" evidence="6">
    <location>
        <position position="80"/>
    </location>
    <ligand>
        <name>S-adenosyl-L-methionine</name>
        <dbReference type="ChEBI" id="CHEBI:59789"/>
    </ligand>
</feature>
<dbReference type="GO" id="GO:0070475">
    <property type="term" value="P:rRNA base methylation"/>
    <property type="evidence" value="ECO:0007669"/>
    <property type="project" value="UniProtKB-UniRule"/>
</dbReference>
<dbReference type="Pfam" id="PF01795">
    <property type="entry name" value="Methyltransf_5"/>
    <property type="match status" value="1"/>
</dbReference>
<dbReference type="PANTHER" id="PTHR11265:SF0">
    <property type="entry name" value="12S RRNA N4-METHYLCYTIDINE METHYLTRANSFERASE"/>
    <property type="match status" value="1"/>
</dbReference>
<keyword evidence="6" id="KW-0963">Cytoplasm</keyword>
<dbReference type="SUPFAM" id="SSF53335">
    <property type="entry name" value="S-adenosyl-L-methionine-dependent methyltransferases"/>
    <property type="match status" value="1"/>
</dbReference>
<dbReference type="NCBIfam" id="TIGR00006">
    <property type="entry name" value="16S rRNA (cytosine(1402)-N(4))-methyltransferase RsmH"/>
    <property type="match status" value="1"/>
</dbReference>
<feature type="binding site" evidence="6">
    <location>
        <position position="53"/>
    </location>
    <ligand>
        <name>S-adenosyl-L-methionine</name>
        <dbReference type="ChEBI" id="CHEBI:59789"/>
    </ligand>
</feature>
<evidence type="ECO:0000256" key="5">
    <source>
        <dbReference type="ARBA" id="ARBA00022691"/>
    </source>
</evidence>
<dbReference type="GO" id="GO:0071424">
    <property type="term" value="F:rRNA (cytosine-N4-)-methyltransferase activity"/>
    <property type="evidence" value="ECO:0007669"/>
    <property type="project" value="UniProtKB-UniRule"/>
</dbReference>
<evidence type="ECO:0000256" key="2">
    <source>
        <dbReference type="ARBA" id="ARBA00022552"/>
    </source>
</evidence>
<evidence type="ECO:0000256" key="1">
    <source>
        <dbReference type="ARBA" id="ARBA00010396"/>
    </source>
</evidence>
<protein>
    <recommendedName>
        <fullName evidence="6">Ribosomal RNA small subunit methyltransferase H</fullName>
        <ecNumber evidence="6">2.1.1.199</ecNumber>
    </recommendedName>
    <alternativeName>
        <fullName evidence="6">16S rRNA m(4)C1402 methyltransferase</fullName>
    </alternativeName>
    <alternativeName>
        <fullName evidence="6">rRNA (cytosine-N(4)-)-methyltransferase RsmH</fullName>
    </alternativeName>
</protein>
<keyword evidence="3 6" id="KW-0489">Methyltransferase</keyword>
<dbReference type="KEGG" id="ati:AL072_08560"/>
<dbReference type="CDD" id="cd02440">
    <property type="entry name" value="AdoMet_MTases"/>
    <property type="match status" value="1"/>
</dbReference>
<reference evidence="9" key="1">
    <citation type="submission" date="2015-08" db="EMBL/GenBank/DDBJ databases">
        <title>Complete Genome Sequence of Azospirillum thiophilum BV-S.</title>
        <authorList>
            <person name="Fomenkov A."/>
            <person name="Vincze T."/>
            <person name="Grabovich M."/>
            <person name="Dubinina G."/>
            <person name="Orlova M."/>
            <person name="Belousova E."/>
            <person name="Roberts R.J."/>
        </authorList>
    </citation>
    <scope>NUCLEOTIDE SEQUENCE [LARGE SCALE GENOMIC DNA]</scope>
    <source>
        <strain evidence="9">BV-S</strain>
    </source>
</reference>
<dbReference type="EMBL" id="CP012401">
    <property type="protein sequence ID" value="ALG70955.1"/>
    <property type="molecule type" value="Genomic_DNA"/>
</dbReference>
<dbReference type="PIRSF" id="PIRSF004486">
    <property type="entry name" value="MraW"/>
    <property type="match status" value="1"/>
</dbReference>
<dbReference type="InterPro" id="IPR029063">
    <property type="entry name" value="SAM-dependent_MTases_sf"/>
</dbReference>
<dbReference type="PANTHER" id="PTHR11265">
    <property type="entry name" value="S-ADENOSYL-METHYLTRANSFERASE MRAW"/>
    <property type="match status" value="1"/>
</dbReference>
<dbReference type="SUPFAM" id="SSF81799">
    <property type="entry name" value="Putative methyltransferase TM0872, insert domain"/>
    <property type="match status" value="1"/>
</dbReference>
<dbReference type="FunFam" id="1.10.150.170:FF:000003">
    <property type="entry name" value="Ribosomal RNA small subunit methyltransferase H"/>
    <property type="match status" value="1"/>
</dbReference>
<evidence type="ECO:0000313" key="9">
    <source>
        <dbReference type="Proteomes" id="UP000069935"/>
    </source>
</evidence>
<organism evidence="8 9">
    <name type="scientific">Azospirillum thiophilum</name>
    <dbReference type="NCBI Taxonomy" id="528244"/>
    <lineage>
        <taxon>Bacteria</taxon>
        <taxon>Pseudomonadati</taxon>
        <taxon>Pseudomonadota</taxon>
        <taxon>Alphaproteobacteria</taxon>
        <taxon>Rhodospirillales</taxon>
        <taxon>Azospirillaceae</taxon>
        <taxon>Azospirillum</taxon>
    </lineage>
</organism>
<evidence type="ECO:0000313" key="8">
    <source>
        <dbReference type="EMBL" id="ALG70955.1"/>
    </source>
</evidence>
<evidence type="ECO:0000256" key="4">
    <source>
        <dbReference type="ARBA" id="ARBA00022679"/>
    </source>
</evidence>
<sequence>MTAAPVHIPVMLAEVIAALAPRDGGIYVDGTFGAGGYSRALLESASCRVIGIDRDPAAIERGRALAQAFPGRLEVIEGRFGDMDRLVADRLLAEHGVAKVDGVALDVGVSSPQIDEPERGFSFRFDGPLDMRMGRDGPTAADVVNTAGEAELADIVYHLGEERMARRVARAIVAARRDSPIERTARLADIVRSVVPKGKGDAIDPATRTFQALRIHVNDELGELRRGLSAAESLLAPGGRLAVVSFHSLEDREVKAFLRDRSSPPASPSRHTPVTAVAAHHSSFRLLSRKPVDPSDAEARNNPRARSARLRAAERTEAAAFPAPGKEAA</sequence>
<dbReference type="Proteomes" id="UP000069935">
    <property type="component" value="Chromosome 1"/>
</dbReference>
<reference evidence="8 9" key="2">
    <citation type="journal article" date="2016" name="Genome Announc.">
        <title>Complete Genome Sequence of a Strain of Azospirillum thiophilum Isolated from a Sulfide Spring.</title>
        <authorList>
            <person name="Fomenkov A."/>
            <person name="Vincze T."/>
            <person name="Grabovich M."/>
            <person name="Anton B.P."/>
            <person name="Dubinina G."/>
            <person name="Orlova M."/>
            <person name="Belousova E."/>
            <person name="Roberts R.J."/>
        </authorList>
    </citation>
    <scope>NUCLEOTIDE SEQUENCE [LARGE SCALE GENOMIC DNA]</scope>
    <source>
        <strain evidence="8 9">BV-S</strain>
    </source>
</reference>
<keyword evidence="4 6" id="KW-0808">Transferase</keyword>
<dbReference type="EC" id="2.1.1.199" evidence="6"/>
<feature type="binding site" evidence="6">
    <location>
        <position position="113"/>
    </location>
    <ligand>
        <name>S-adenosyl-L-methionine</name>
        <dbReference type="ChEBI" id="CHEBI:59789"/>
    </ligand>
</feature>
<dbReference type="InterPro" id="IPR002903">
    <property type="entry name" value="RsmH"/>
</dbReference>
<feature type="region of interest" description="Disordered" evidence="7">
    <location>
        <begin position="259"/>
        <end position="329"/>
    </location>
</feature>
<gene>
    <name evidence="6" type="primary">rsmH</name>
    <name evidence="8" type="ORF">AL072_08560</name>
</gene>
<accession>A0AAC8VX97</accession>
<keyword evidence="9" id="KW-1185">Reference proteome</keyword>
<dbReference type="GO" id="GO:0005737">
    <property type="term" value="C:cytoplasm"/>
    <property type="evidence" value="ECO:0007669"/>
    <property type="project" value="UniProtKB-SubCell"/>
</dbReference>
<dbReference type="Gene3D" id="3.40.50.150">
    <property type="entry name" value="Vaccinia Virus protein VP39"/>
    <property type="match status" value="1"/>
</dbReference>
<comment type="function">
    <text evidence="6">Specifically methylates the N4 position of cytidine in position 1402 (C1402) of 16S rRNA.</text>
</comment>
<feature type="binding site" evidence="6">
    <location>
        <position position="106"/>
    </location>
    <ligand>
        <name>S-adenosyl-L-methionine</name>
        <dbReference type="ChEBI" id="CHEBI:59789"/>
    </ligand>
</feature>
<keyword evidence="5 6" id="KW-0949">S-adenosyl-L-methionine</keyword>
<keyword evidence="2 6" id="KW-0698">rRNA processing</keyword>
<feature type="compositionally biased region" description="Basic and acidic residues" evidence="7">
    <location>
        <begin position="290"/>
        <end position="301"/>
    </location>
</feature>
<feature type="binding site" evidence="6">
    <location>
        <begin position="35"/>
        <end position="37"/>
    </location>
    <ligand>
        <name>S-adenosyl-L-methionine</name>
        <dbReference type="ChEBI" id="CHEBI:59789"/>
    </ligand>
</feature>
<dbReference type="Gene3D" id="1.10.150.170">
    <property type="entry name" value="Putative methyltransferase TM0872, insert domain"/>
    <property type="match status" value="1"/>
</dbReference>
<dbReference type="HAMAP" id="MF_01007">
    <property type="entry name" value="16SrRNA_methyltr_H"/>
    <property type="match status" value="1"/>
</dbReference>
<evidence type="ECO:0000256" key="6">
    <source>
        <dbReference type="HAMAP-Rule" id="MF_01007"/>
    </source>
</evidence>
<dbReference type="RefSeq" id="WP_045580688.1">
    <property type="nucleotide sequence ID" value="NZ_CP012401.1"/>
</dbReference>
<name>A0AAC8VX97_9PROT</name>
<evidence type="ECO:0000256" key="7">
    <source>
        <dbReference type="SAM" id="MobiDB-lite"/>
    </source>
</evidence>
<dbReference type="AlphaFoldDB" id="A0AAC8VX97"/>
<comment type="catalytic activity">
    <reaction evidence="6">
        <text>cytidine(1402) in 16S rRNA + S-adenosyl-L-methionine = N(4)-methylcytidine(1402) in 16S rRNA + S-adenosyl-L-homocysteine + H(+)</text>
        <dbReference type="Rhea" id="RHEA:42928"/>
        <dbReference type="Rhea" id="RHEA-COMP:10286"/>
        <dbReference type="Rhea" id="RHEA-COMP:10287"/>
        <dbReference type="ChEBI" id="CHEBI:15378"/>
        <dbReference type="ChEBI" id="CHEBI:57856"/>
        <dbReference type="ChEBI" id="CHEBI:59789"/>
        <dbReference type="ChEBI" id="CHEBI:74506"/>
        <dbReference type="ChEBI" id="CHEBI:82748"/>
        <dbReference type="EC" id="2.1.1.199"/>
    </reaction>
</comment>